<sequence>MKRQFLPIDALSAWTKLNGVSFEGVEVRRLHTEDGIGKGSAVFATRSRVAKDFVPGQNQGAVEPEILMSIPADLVLSLNLVDTYAKSDMDLREVLDAMGEFGRSARGAILIYLLLALTHLSHDSSNESKGQVGLCNPWTGYVQFLPESYTLPTFYTDGEFEILQGTSLKPALEAKLDSLEREFEQLRESTKDIAWCKTNWWHGETGKLTFYDWKIVDSMYRSRALEVPGIGHAMVPCVDMANHASGEDTNAMYDVDGNGNVVLQLHYGQRLEEGDEVTITYGDEKGAAEMIFSYGFLEDTVSDARQLFLDLQIPDDDPLKPAKLMVCDDPPGVRLFLASSPGMVTKINWESPFVWWACVNEEDGLGFEVVQANNGEREIKAAWKGEEIESSEKLRDLLQREPLWDIYQLRATVIVQDRVATHLELLQESGEYVQEWREKVDGATIRPLVWDTVMKLREIEMDFLAKANDQLEDRKLELANTPVVQQYLRQYSPGADIAEDFS</sequence>
<dbReference type="CDD" id="cd10527">
    <property type="entry name" value="SET_LSMT"/>
    <property type="match status" value="1"/>
</dbReference>
<dbReference type="SUPFAM" id="SSF82199">
    <property type="entry name" value="SET domain"/>
    <property type="match status" value="1"/>
</dbReference>
<organism evidence="2 3">
    <name type="scientific">Coccidioides immitis RMSCC 2394</name>
    <dbReference type="NCBI Taxonomy" id="404692"/>
    <lineage>
        <taxon>Eukaryota</taxon>
        <taxon>Fungi</taxon>
        <taxon>Dikarya</taxon>
        <taxon>Ascomycota</taxon>
        <taxon>Pezizomycotina</taxon>
        <taxon>Eurotiomycetes</taxon>
        <taxon>Eurotiomycetidae</taxon>
        <taxon>Onygenales</taxon>
        <taxon>Onygenaceae</taxon>
        <taxon>Coccidioides</taxon>
    </lineage>
</organism>
<dbReference type="Proteomes" id="UP000054565">
    <property type="component" value="Unassembled WGS sequence"/>
</dbReference>
<dbReference type="InterPro" id="IPR050600">
    <property type="entry name" value="SETD3_SETD6_MTase"/>
</dbReference>
<name>A0A0J6Y2D6_COCIT</name>
<evidence type="ECO:0000313" key="3">
    <source>
        <dbReference type="Proteomes" id="UP000054565"/>
    </source>
</evidence>
<protein>
    <recommendedName>
        <fullName evidence="1">SET domain-containing protein</fullName>
    </recommendedName>
</protein>
<dbReference type="GO" id="GO:0005634">
    <property type="term" value="C:nucleus"/>
    <property type="evidence" value="ECO:0007669"/>
    <property type="project" value="TreeGrafter"/>
</dbReference>
<accession>A0A0J6Y2D6</accession>
<evidence type="ECO:0000259" key="1">
    <source>
        <dbReference type="PROSITE" id="PS50280"/>
    </source>
</evidence>
<dbReference type="Gene3D" id="3.90.1410.10">
    <property type="entry name" value="set domain protein methyltransferase, domain 1"/>
    <property type="match status" value="1"/>
</dbReference>
<gene>
    <name evidence="2" type="ORF">CIRG_02493</name>
</gene>
<dbReference type="STRING" id="404692.A0A0J6Y2D6"/>
<dbReference type="EMBL" id="DS028094">
    <property type="protein sequence ID" value="KMP02801.1"/>
    <property type="molecule type" value="Genomic_DNA"/>
</dbReference>
<dbReference type="InterPro" id="IPR001214">
    <property type="entry name" value="SET_dom"/>
</dbReference>
<reference evidence="3" key="1">
    <citation type="journal article" date="2010" name="Genome Res.">
        <title>Population genomic sequencing of Coccidioides fungi reveals recent hybridization and transposon control.</title>
        <authorList>
            <person name="Neafsey D.E."/>
            <person name="Barker B.M."/>
            <person name="Sharpton T.J."/>
            <person name="Stajich J.E."/>
            <person name="Park D.J."/>
            <person name="Whiston E."/>
            <person name="Hung C.-Y."/>
            <person name="McMahan C."/>
            <person name="White J."/>
            <person name="Sykes S."/>
            <person name="Heiman D."/>
            <person name="Young S."/>
            <person name="Zeng Q."/>
            <person name="Abouelleil A."/>
            <person name="Aftuck L."/>
            <person name="Bessette D."/>
            <person name="Brown A."/>
            <person name="FitzGerald M."/>
            <person name="Lui A."/>
            <person name="Macdonald J.P."/>
            <person name="Priest M."/>
            <person name="Orbach M.J."/>
            <person name="Galgiani J.N."/>
            <person name="Kirkland T.N."/>
            <person name="Cole G.T."/>
            <person name="Birren B.W."/>
            <person name="Henn M.R."/>
            <person name="Taylor J.W."/>
            <person name="Rounsley S.D."/>
        </authorList>
    </citation>
    <scope>NUCLEOTIDE SEQUENCE [LARGE SCALE GENOMIC DNA]</scope>
    <source>
        <strain evidence="3">RMSCC 2394</strain>
    </source>
</reference>
<dbReference type="PANTHER" id="PTHR13271">
    <property type="entry name" value="UNCHARACTERIZED PUTATIVE METHYLTRANSFERASE"/>
    <property type="match status" value="1"/>
</dbReference>
<dbReference type="GO" id="GO:0016279">
    <property type="term" value="F:protein-lysine N-methyltransferase activity"/>
    <property type="evidence" value="ECO:0007669"/>
    <property type="project" value="TreeGrafter"/>
</dbReference>
<dbReference type="AlphaFoldDB" id="A0A0J6Y2D6"/>
<dbReference type="PANTHER" id="PTHR13271:SF76">
    <property type="entry name" value="SET DOMAIN-CONTAINING PROTEIN 8"/>
    <property type="match status" value="1"/>
</dbReference>
<dbReference type="InterPro" id="IPR046341">
    <property type="entry name" value="SET_dom_sf"/>
</dbReference>
<dbReference type="PROSITE" id="PS50280">
    <property type="entry name" value="SET"/>
    <property type="match status" value="1"/>
</dbReference>
<dbReference type="OrthoDB" id="441812at2759"/>
<proteinExistence type="predicted"/>
<feature type="domain" description="SET" evidence="1">
    <location>
        <begin position="23"/>
        <end position="282"/>
    </location>
</feature>
<evidence type="ECO:0000313" key="2">
    <source>
        <dbReference type="EMBL" id="KMP02801.1"/>
    </source>
</evidence>